<keyword evidence="6" id="KW-0865">Zymogen</keyword>
<dbReference type="Pfam" id="PF00089">
    <property type="entry name" value="Trypsin"/>
    <property type="match status" value="1"/>
</dbReference>
<proteinExistence type="inferred from homology"/>
<dbReference type="Pfam" id="PF02983">
    <property type="entry name" value="Pro_Al_protease"/>
    <property type="match status" value="1"/>
</dbReference>
<comment type="caution">
    <text evidence="13">The sequence shown here is derived from an EMBL/GenBank/DDBJ whole genome shotgun (WGS) entry which is preliminary data.</text>
</comment>
<feature type="signal peptide" evidence="10">
    <location>
        <begin position="1"/>
        <end position="22"/>
    </location>
</feature>
<feature type="chain" id="PRO_5038711346" evidence="10">
    <location>
        <begin position="23"/>
        <end position="315"/>
    </location>
</feature>
<evidence type="ECO:0000313" key="14">
    <source>
        <dbReference type="Proteomes" id="UP000556436"/>
    </source>
</evidence>
<evidence type="ECO:0000256" key="5">
    <source>
        <dbReference type="ARBA" id="ARBA00022825"/>
    </source>
</evidence>
<dbReference type="GO" id="GO:0005576">
    <property type="term" value="C:extracellular region"/>
    <property type="evidence" value="ECO:0007669"/>
    <property type="project" value="InterPro"/>
</dbReference>
<protein>
    <submittedName>
        <fullName evidence="13">Streptogrisin D</fullName>
        <ecNumber evidence="13">3.4.21.-</ecNumber>
    </submittedName>
</protein>
<feature type="domain" description="Peptidase S1A alpha-lytic prodomain" evidence="12">
    <location>
        <begin position="47"/>
        <end position="91"/>
    </location>
</feature>
<reference evidence="13 14" key="1">
    <citation type="submission" date="2020-08" db="EMBL/GenBank/DDBJ databases">
        <title>Genomic Encyclopedia of Type Strains, Phase III (KMG-III): the genomes of soil and plant-associated and newly described type strains.</title>
        <authorList>
            <person name="Whitman W."/>
        </authorList>
    </citation>
    <scope>NUCLEOTIDE SEQUENCE [LARGE SCALE GENOMIC DNA]</scope>
    <source>
        <strain evidence="13 14">CECT 3265</strain>
    </source>
</reference>
<dbReference type="InterPro" id="IPR009003">
    <property type="entry name" value="Peptidase_S1_PA"/>
</dbReference>
<evidence type="ECO:0000256" key="2">
    <source>
        <dbReference type="ARBA" id="ARBA00022670"/>
    </source>
</evidence>
<name>A0A7W7PI03_STRNE</name>
<keyword evidence="3 10" id="KW-0732">Signal</keyword>
<dbReference type="PIRSF" id="PIRSF001134">
    <property type="entry name" value="Streptogrisin"/>
    <property type="match status" value="1"/>
</dbReference>
<feature type="active site" description="Charge relay system" evidence="8">
    <location>
        <position position="152"/>
    </location>
</feature>
<evidence type="ECO:0000256" key="10">
    <source>
        <dbReference type="SAM" id="SignalP"/>
    </source>
</evidence>
<feature type="disulfide bond" evidence="9">
    <location>
        <begin position="265"/>
        <end position="292"/>
    </location>
</feature>
<keyword evidence="14" id="KW-1185">Reference proteome</keyword>
<keyword evidence="4 13" id="KW-0378">Hydrolase</keyword>
<dbReference type="InterPro" id="IPR004236">
    <property type="entry name" value="Pept_S1_alpha_lytic"/>
</dbReference>
<evidence type="ECO:0000313" key="13">
    <source>
        <dbReference type="EMBL" id="MBB4890584.1"/>
    </source>
</evidence>
<sequence length="315" mass="32228">MQPSAPLRRVATLAATALAVLAAVSLTPHSADASTARTRAVRFADETLAATMATLDASEEIPGTAWVTDPKLNRVVVTADPTVTGAKLTQLDTVLKPLGETVELKRIATEIKPFIRGGDAIYGSNASSVRARCSLGFNVTTAGKAAFLTAGHCGNPIKSWSETDGGTEIALVPDNGSSFPGNDYAIAVYPASGAVPHPSEVYLYNGTTQAITGARDAVLNETVQRSGSTTGPRLGHVSQGTVTGLNASVTYREGRVTGLIQTNVCAEPGDSGGSLFAGTQALGLTSGGSGNCTDGGTTYYQPVLEALNAFNATLP</sequence>
<dbReference type="InterPro" id="IPR001316">
    <property type="entry name" value="Pept_S1A_streptogrisin"/>
</dbReference>
<evidence type="ECO:0000256" key="4">
    <source>
        <dbReference type="ARBA" id="ARBA00022801"/>
    </source>
</evidence>
<evidence type="ECO:0000256" key="6">
    <source>
        <dbReference type="ARBA" id="ARBA00023145"/>
    </source>
</evidence>
<dbReference type="InterPro" id="IPR001254">
    <property type="entry name" value="Trypsin_dom"/>
</dbReference>
<accession>A0A7W7PI03</accession>
<dbReference type="GO" id="GO:0004252">
    <property type="term" value="F:serine-type endopeptidase activity"/>
    <property type="evidence" value="ECO:0007669"/>
    <property type="project" value="InterPro"/>
</dbReference>
<feature type="active site" description="Charge relay system" evidence="8">
    <location>
        <position position="183"/>
    </location>
</feature>
<feature type="domain" description="Peptidase S1" evidence="11">
    <location>
        <begin position="144"/>
        <end position="306"/>
    </location>
</feature>
<dbReference type="Gene3D" id="2.40.10.10">
    <property type="entry name" value="Trypsin-like serine proteases"/>
    <property type="match status" value="2"/>
</dbReference>
<dbReference type="RefSeq" id="WP_229822904.1">
    <property type="nucleotide sequence ID" value="NZ_BMRW01000022.1"/>
</dbReference>
<evidence type="ECO:0000256" key="8">
    <source>
        <dbReference type="PIRSR" id="PIRSR001134-1"/>
    </source>
</evidence>
<dbReference type="InterPro" id="IPR043504">
    <property type="entry name" value="Peptidase_S1_PA_chymotrypsin"/>
</dbReference>
<keyword evidence="7 9" id="KW-1015">Disulfide bond</keyword>
<dbReference type="Proteomes" id="UP000556436">
    <property type="component" value="Unassembled WGS sequence"/>
</dbReference>
<organism evidence="13 14">
    <name type="scientific">Streptomyces netropsis</name>
    <name type="common">Streptoverticillium netropsis</name>
    <dbReference type="NCBI Taxonomy" id="55404"/>
    <lineage>
        <taxon>Bacteria</taxon>
        <taxon>Bacillati</taxon>
        <taxon>Actinomycetota</taxon>
        <taxon>Actinomycetes</taxon>
        <taxon>Kitasatosporales</taxon>
        <taxon>Streptomycetaceae</taxon>
        <taxon>Streptomyces</taxon>
    </lineage>
</organism>
<evidence type="ECO:0000259" key="12">
    <source>
        <dbReference type="Pfam" id="PF02983"/>
    </source>
</evidence>
<dbReference type="AlphaFoldDB" id="A0A7W7PI03"/>
<evidence type="ECO:0000259" key="11">
    <source>
        <dbReference type="Pfam" id="PF00089"/>
    </source>
</evidence>
<evidence type="ECO:0000256" key="9">
    <source>
        <dbReference type="PIRSR" id="PIRSR001134-2"/>
    </source>
</evidence>
<dbReference type="EC" id="3.4.21.-" evidence="13"/>
<dbReference type="SUPFAM" id="SSF50494">
    <property type="entry name" value="Trypsin-like serine proteases"/>
    <property type="match status" value="1"/>
</dbReference>
<dbReference type="CDD" id="cd21112">
    <property type="entry name" value="alphaLP-like"/>
    <property type="match status" value="1"/>
</dbReference>
<evidence type="ECO:0000256" key="1">
    <source>
        <dbReference type="ARBA" id="ARBA00007664"/>
    </source>
</evidence>
<dbReference type="PRINTS" id="PR00861">
    <property type="entry name" value="ALYTICPTASE"/>
</dbReference>
<dbReference type="EMBL" id="JACHJG010000021">
    <property type="protein sequence ID" value="MBB4890584.1"/>
    <property type="molecule type" value="Genomic_DNA"/>
</dbReference>
<feature type="active site" description="Charge relay system" evidence="8">
    <location>
        <position position="271"/>
    </location>
</feature>
<comment type="similarity">
    <text evidence="1">Belongs to the peptidase S1 family.</text>
</comment>
<keyword evidence="5" id="KW-0720">Serine protease</keyword>
<evidence type="ECO:0000256" key="7">
    <source>
        <dbReference type="ARBA" id="ARBA00023157"/>
    </source>
</evidence>
<keyword evidence="2" id="KW-0645">Protease</keyword>
<evidence type="ECO:0000256" key="3">
    <source>
        <dbReference type="ARBA" id="ARBA00022729"/>
    </source>
</evidence>
<dbReference type="GO" id="GO:0006508">
    <property type="term" value="P:proteolysis"/>
    <property type="evidence" value="ECO:0007669"/>
    <property type="project" value="UniProtKB-KW"/>
</dbReference>
<feature type="disulfide bond" evidence="9">
    <location>
        <begin position="133"/>
        <end position="153"/>
    </location>
</feature>
<gene>
    <name evidence="13" type="ORF">FHS38_006669</name>
</gene>